<gene>
    <name evidence="2" type="ORF">AWN90_11630</name>
</gene>
<reference evidence="2 3" key="1">
    <citation type="submission" date="2016-04" db="EMBL/GenBank/DDBJ databases">
        <authorList>
            <person name="Evans L.H."/>
            <person name="Alamgir A."/>
            <person name="Owens N."/>
            <person name="Weber N.D."/>
            <person name="Virtaneva K."/>
            <person name="Barbian K."/>
            <person name="Babar A."/>
            <person name="Rosenke K."/>
        </authorList>
    </citation>
    <scope>NUCLEOTIDE SEQUENCE [LARGE SCALE GENOMIC DNA]</scope>
    <source>
        <strain evidence="2 3">IFM 0406</strain>
    </source>
</reference>
<name>A0A164HH76_9NOCA</name>
<keyword evidence="1" id="KW-0732">Signal</keyword>
<keyword evidence="3" id="KW-1185">Reference proteome</keyword>
<sequence>MRFVKTGVIVAALACSAAIGAGVAHADQTITVTAELLTCAAQAKVDLGADAQVGKSITVSDQTVTDLKAANCL</sequence>
<dbReference type="Proteomes" id="UP000076512">
    <property type="component" value="Unassembled WGS sequence"/>
</dbReference>
<evidence type="ECO:0000313" key="3">
    <source>
        <dbReference type="Proteomes" id="UP000076512"/>
    </source>
</evidence>
<protein>
    <submittedName>
        <fullName evidence="2">Uncharacterized protein</fullName>
    </submittedName>
</protein>
<evidence type="ECO:0000256" key="1">
    <source>
        <dbReference type="SAM" id="SignalP"/>
    </source>
</evidence>
<dbReference type="EMBL" id="LWGR01000021">
    <property type="protein sequence ID" value="KZM68511.1"/>
    <property type="molecule type" value="Genomic_DNA"/>
</dbReference>
<dbReference type="OrthoDB" id="9931832at2"/>
<dbReference type="AlphaFoldDB" id="A0A164HH76"/>
<organism evidence="2 3">
    <name type="scientific">Nocardia terpenica</name>
    <dbReference type="NCBI Taxonomy" id="455432"/>
    <lineage>
        <taxon>Bacteria</taxon>
        <taxon>Bacillati</taxon>
        <taxon>Actinomycetota</taxon>
        <taxon>Actinomycetes</taxon>
        <taxon>Mycobacteriales</taxon>
        <taxon>Nocardiaceae</taxon>
        <taxon>Nocardia</taxon>
    </lineage>
</organism>
<dbReference type="RefSeq" id="WP_156674049.1">
    <property type="nucleotide sequence ID" value="NZ_JABMCZ010000002.1"/>
</dbReference>
<feature type="signal peptide" evidence="1">
    <location>
        <begin position="1"/>
        <end position="26"/>
    </location>
</feature>
<evidence type="ECO:0000313" key="2">
    <source>
        <dbReference type="EMBL" id="KZM68511.1"/>
    </source>
</evidence>
<accession>A0A164HH76</accession>
<proteinExistence type="predicted"/>
<feature type="chain" id="PRO_5007850489" evidence="1">
    <location>
        <begin position="27"/>
        <end position="73"/>
    </location>
</feature>
<comment type="caution">
    <text evidence="2">The sequence shown here is derived from an EMBL/GenBank/DDBJ whole genome shotgun (WGS) entry which is preliminary data.</text>
</comment>